<dbReference type="EMBL" id="CP013232">
    <property type="protein sequence ID" value="AMO93110.1"/>
    <property type="molecule type" value="Genomic_DNA"/>
</dbReference>
<dbReference type="Proteomes" id="UP000072421">
    <property type="component" value="Chromosome"/>
</dbReference>
<accession>A0A127P5I6</accession>
<name>A0A127P5I6_9BURK</name>
<proteinExistence type="predicted"/>
<dbReference type="AlphaFoldDB" id="A0A127P5I6"/>
<organism evidence="1">
    <name type="scientific">Collimonas fungivorans</name>
    <dbReference type="NCBI Taxonomy" id="158899"/>
    <lineage>
        <taxon>Bacteria</taxon>
        <taxon>Pseudomonadati</taxon>
        <taxon>Pseudomonadota</taxon>
        <taxon>Betaproteobacteria</taxon>
        <taxon>Burkholderiales</taxon>
        <taxon>Oxalobacteraceae</taxon>
        <taxon>Collimonas</taxon>
    </lineage>
</organism>
<reference evidence="1 2" key="1">
    <citation type="submission" date="2015-11" db="EMBL/GenBank/DDBJ databases">
        <title>Exploring the genomic traits of fungus-feeding bacterial genus Collimonas.</title>
        <authorList>
            <person name="Song C."/>
            <person name="Schmidt R."/>
            <person name="de Jager V."/>
            <person name="Krzyzanowska D."/>
            <person name="Jongedijk E."/>
            <person name="Cankar K."/>
            <person name="Beekwilder J."/>
            <person name="van Veen A."/>
            <person name="de Boer W."/>
            <person name="van Veen J.A."/>
            <person name="Garbeva P."/>
        </authorList>
    </citation>
    <scope>NUCLEOTIDE SEQUENCE [LARGE SCALE GENOMIC DNA]</scope>
    <source>
        <strain evidence="1 2">Ter6</strain>
    </source>
</reference>
<evidence type="ECO:0000313" key="1">
    <source>
        <dbReference type="EMBL" id="AMO93110.1"/>
    </source>
</evidence>
<evidence type="ECO:0000313" key="2">
    <source>
        <dbReference type="Proteomes" id="UP000072421"/>
    </source>
</evidence>
<sequence length="56" mass="6180">MVDHTLVGRAHGDDAGNRFVINRLLKSAIDWGKRAIMEVLTLCTWSDIRGNSAVAQ</sequence>
<gene>
    <name evidence="1" type="ORF">CFter6_0379</name>
</gene>
<protein>
    <submittedName>
        <fullName evidence="1">Uncharacterized protein</fullName>
    </submittedName>
</protein>